<sequence length="520" mass="57921">MAAILPVEIILSIAAYLDCQEQYALLRAIPSLASQFTYSRHLLATTDDNGNNLVHILAQKGEEFLLKSLFRDEDLEASLISGNIIPRLKQMLLTRSVNNDGATPIHLAASNGYLGIVDWISKRPDLDLNRQDKSGCTCVERAAKAGHAEVVSLLLDNPNMTVDWNSNQRSNPLCLAAEYGHEATVRVILERHGHRISVNSQASYGITALTFSVLRGRMGITDLLIQQKGVNVNAEDHLGNSTLHMAVRSKNQAAIKAILAHPNVNPNMRDWYGHTPLQEAVCIADKTIVKLLLEHPATDANLGNCKKTTPLIKAVQENHDWAVEFLLKWHNIEPDKKDYWGMTALSWAAFLGRKKMVERLLELEEVDPNSLEEDGLTPLALCMQMGWPDVAEVLLKHPDVDINAEDDWGWTPLAHAKNAPRSKSVPLMRLLTQHGATMTLHAEMVVMYNALVDSDIAVSLVESIIKCKNIEAYMIDRFGREKTELAMKDGERGVRALLFRDTRAARMRRDGIEGMLCLEG</sequence>
<evidence type="ECO:0000256" key="1">
    <source>
        <dbReference type="ARBA" id="ARBA00022737"/>
    </source>
</evidence>
<reference evidence="3" key="1">
    <citation type="submission" date="2022-09" db="EMBL/GenBank/DDBJ databases">
        <title>Chromosome-level assembly of Trichoderma breve T069, a fungus used in development of biopesticide product.</title>
        <authorList>
            <person name="Lin R."/>
            <person name="Liu T."/>
        </authorList>
    </citation>
    <scope>NUCLEOTIDE SEQUENCE</scope>
    <source>
        <strain evidence="3">T069</strain>
    </source>
</reference>
<dbReference type="SUPFAM" id="SSF48403">
    <property type="entry name" value="Ankyrin repeat"/>
    <property type="match status" value="1"/>
</dbReference>
<dbReference type="Gene3D" id="1.25.40.20">
    <property type="entry name" value="Ankyrin repeat-containing domain"/>
    <property type="match status" value="3"/>
</dbReference>
<gene>
    <name evidence="3" type="ORF">T069G_05438</name>
</gene>
<dbReference type="Pfam" id="PF00023">
    <property type="entry name" value="Ank"/>
    <property type="match status" value="1"/>
</dbReference>
<dbReference type="InterPro" id="IPR036770">
    <property type="entry name" value="Ankyrin_rpt-contain_sf"/>
</dbReference>
<dbReference type="Pfam" id="PF12796">
    <property type="entry name" value="Ank_2"/>
    <property type="match status" value="2"/>
</dbReference>
<protein>
    <submittedName>
        <fullName evidence="3">Ankyrin repeats (3 copies) domain-containing protein</fullName>
    </submittedName>
</protein>
<dbReference type="PANTHER" id="PTHR24198">
    <property type="entry name" value="ANKYRIN REPEAT AND PROTEIN KINASE DOMAIN-CONTAINING PROTEIN"/>
    <property type="match status" value="1"/>
</dbReference>
<dbReference type="Proteomes" id="UP001140511">
    <property type="component" value="Unassembled WGS sequence"/>
</dbReference>
<comment type="caution">
    <text evidence="3">The sequence shown here is derived from an EMBL/GenBank/DDBJ whole genome shotgun (WGS) entry which is preliminary data.</text>
</comment>
<evidence type="ECO:0000313" key="4">
    <source>
        <dbReference type="Proteomes" id="UP001140511"/>
    </source>
</evidence>
<dbReference type="AlphaFoldDB" id="A0A9W9E7J5"/>
<dbReference type="InterPro" id="IPR002110">
    <property type="entry name" value="Ankyrin_rpt"/>
</dbReference>
<name>A0A9W9E7J5_9HYPO</name>
<proteinExistence type="predicted"/>
<evidence type="ECO:0000256" key="2">
    <source>
        <dbReference type="ARBA" id="ARBA00023043"/>
    </source>
</evidence>
<dbReference type="PANTHER" id="PTHR24198:SF165">
    <property type="entry name" value="ANKYRIN REPEAT-CONTAINING PROTEIN-RELATED"/>
    <property type="match status" value="1"/>
</dbReference>
<dbReference type="Pfam" id="PF13637">
    <property type="entry name" value="Ank_4"/>
    <property type="match status" value="1"/>
</dbReference>
<dbReference type="RefSeq" id="XP_056029506.1">
    <property type="nucleotide sequence ID" value="XM_056172648.1"/>
</dbReference>
<accession>A0A9W9E7J5</accession>
<keyword evidence="4" id="KW-1185">Reference proteome</keyword>
<organism evidence="3 4">
    <name type="scientific">Trichoderma breve</name>
    <dbReference type="NCBI Taxonomy" id="2034170"/>
    <lineage>
        <taxon>Eukaryota</taxon>
        <taxon>Fungi</taxon>
        <taxon>Dikarya</taxon>
        <taxon>Ascomycota</taxon>
        <taxon>Pezizomycotina</taxon>
        <taxon>Sordariomycetes</taxon>
        <taxon>Hypocreomycetidae</taxon>
        <taxon>Hypocreales</taxon>
        <taxon>Hypocreaceae</taxon>
        <taxon>Trichoderma</taxon>
    </lineage>
</organism>
<evidence type="ECO:0000313" key="3">
    <source>
        <dbReference type="EMBL" id="KAJ4860450.1"/>
    </source>
</evidence>
<keyword evidence="2" id="KW-0040">ANK repeat</keyword>
<dbReference type="SMART" id="SM00248">
    <property type="entry name" value="ANK"/>
    <property type="match status" value="9"/>
</dbReference>
<dbReference type="EMBL" id="JAOPEN010000003">
    <property type="protein sequence ID" value="KAJ4860450.1"/>
    <property type="molecule type" value="Genomic_DNA"/>
</dbReference>
<keyword evidence="1" id="KW-0677">Repeat</keyword>
<dbReference type="GeneID" id="80867336"/>